<protein>
    <submittedName>
        <fullName evidence="1">Uncharacterized protein</fullName>
    </submittedName>
</protein>
<gene>
    <name evidence="1" type="ORF">CEN89_319</name>
</gene>
<evidence type="ECO:0000313" key="2">
    <source>
        <dbReference type="Proteomes" id="UP000315689"/>
    </source>
</evidence>
<proteinExistence type="predicted"/>
<accession>A0A554LKA4</accession>
<dbReference type="EMBL" id="VMGK01000008">
    <property type="protein sequence ID" value="TSC93079.1"/>
    <property type="molecule type" value="Genomic_DNA"/>
</dbReference>
<sequence>MVIMDIIMWVAIVGFLLRGVRCINLGMNGSFES</sequence>
<evidence type="ECO:0000313" key="1">
    <source>
        <dbReference type="EMBL" id="TSC93079.1"/>
    </source>
</evidence>
<reference evidence="1 2" key="1">
    <citation type="submission" date="2017-07" db="EMBL/GenBank/DDBJ databases">
        <title>Mechanisms for carbon and nitrogen cycling indicate functional differentiation within the Candidate Phyla Radiation.</title>
        <authorList>
            <person name="Danczak R.E."/>
            <person name="Johnston M.D."/>
            <person name="Kenah C."/>
            <person name="Slattery M."/>
            <person name="Wrighton K.C."/>
            <person name="Wilkins M.J."/>
        </authorList>
    </citation>
    <scope>NUCLEOTIDE SEQUENCE [LARGE SCALE GENOMIC DNA]</scope>
    <source>
        <strain evidence="1">Licking1014_7</strain>
    </source>
</reference>
<dbReference type="AlphaFoldDB" id="A0A554LKA4"/>
<comment type="caution">
    <text evidence="1">The sequence shown here is derived from an EMBL/GenBank/DDBJ whole genome shotgun (WGS) entry which is preliminary data.</text>
</comment>
<name>A0A554LKA4_9BACT</name>
<dbReference type="Proteomes" id="UP000315689">
    <property type="component" value="Unassembled WGS sequence"/>
</dbReference>
<organism evidence="1 2">
    <name type="scientific">Candidatus Berkelbacteria bacterium Licking1014_7</name>
    <dbReference type="NCBI Taxonomy" id="2017147"/>
    <lineage>
        <taxon>Bacteria</taxon>
        <taxon>Candidatus Berkelbacteria</taxon>
    </lineage>
</organism>